<dbReference type="AlphaFoldDB" id="A0A803PJU7"/>
<dbReference type="EMBL" id="UZAU01000489">
    <property type="status" value="NOT_ANNOTATED_CDS"/>
    <property type="molecule type" value="Genomic_DNA"/>
</dbReference>
<dbReference type="Proteomes" id="UP000596661">
    <property type="component" value="Chromosome 5"/>
</dbReference>
<accession>A0A803PJU7</accession>
<organism evidence="1 2">
    <name type="scientific">Cannabis sativa</name>
    <name type="common">Hemp</name>
    <name type="synonym">Marijuana</name>
    <dbReference type="NCBI Taxonomy" id="3483"/>
    <lineage>
        <taxon>Eukaryota</taxon>
        <taxon>Viridiplantae</taxon>
        <taxon>Streptophyta</taxon>
        <taxon>Embryophyta</taxon>
        <taxon>Tracheophyta</taxon>
        <taxon>Spermatophyta</taxon>
        <taxon>Magnoliopsida</taxon>
        <taxon>eudicotyledons</taxon>
        <taxon>Gunneridae</taxon>
        <taxon>Pentapetalae</taxon>
        <taxon>rosids</taxon>
        <taxon>fabids</taxon>
        <taxon>Rosales</taxon>
        <taxon>Cannabaceae</taxon>
        <taxon>Cannabis</taxon>
    </lineage>
</organism>
<evidence type="ECO:0000313" key="2">
    <source>
        <dbReference type="Proteomes" id="UP000596661"/>
    </source>
</evidence>
<proteinExistence type="predicted"/>
<reference evidence="1" key="1">
    <citation type="submission" date="2018-11" db="EMBL/GenBank/DDBJ databases">
        <authorList>
            <person name="Grassa J C."/>
        </authorList>
    </citation>
    <scope>NUCLEOTIDE SEQUENCE [LARGE SCALE GENOMIC DNA]</scope>
</reference>
<sequence length="123" mass="13548">MERELGHQLTTYDRCDLWIKLHTNKRGELDGSAQEVAKRTMEKRLQESKERGSRTDKLLKQFLQVVQGQQSGVAGTSHAYGLGVGRASNEPASATRVSTLGVELPHVDTTTVPTLATKDYSPP</sequence>
<dbReference type="EnsemblPlants" id="evm.model.05.1064">
    <property type="protein sequence ID" value="cds.evm.model.05.1064"/>
    <property type="gene ID" value="evm.TU.05.1064"/>
</dbReference>
<keyword evidence="2" id="KW-1185">Reference proteome</keyword>
<protein>
    <submittedName>
        <fullName evidence="1">Uncharacterized protein</fullName>
    </submittedName>
</protein>
<dbReference type="Gramene" id="evm.model.05.1064">
    <property type="protein sequence ID" value="cds.evm.model.05.1064"/>
    <property type="gene ID" value="evm.TU.05.1064"/>
</dbReference>
<reference evidence="1" key="2">
    <citation type="submission" date="2021-03" db="UniProtKB">
        <authorList>
            <consortium name="EnsemblPlants"/>
        </authorList>
    </citation>
    <scope>IDENTIFICATION</scope>
</reference>
<evidence type="ECO:0000313" key="1">
    <source>
        <dbReference type="EnsemblPlants" id="cds.evm.model.05.1064"/>
    </source>
</evidence>
<name>A0A803PJU7_CANSA</name>